<sequence length="91" mass="10161">MRQSTVKPVLGGLLQHYGLRQVNMCGRVSAHETMLLATMAYNLKKLLQYRPQQQLGLAFALPKPPAPPTARPLHEEIRATDNQTARCHEGT</sequence>
<name>A0A939F148_9BACT</name>
<accession>A0A939F148</accession>
<proteinExistence type="predicted"/>
<protein>
    <recommendedName>
        <fullName evidence="3">Transposase DDE domain-containing protein</fullName>
    </recommendedName>
</protein>
<dbReference type="AlphaFoldDB" id="A0A939F148"/>
<evidence type="ECO:0000313" key="1">
    <source>
        <dbReference type="EMBL" id="MBO0360826.1"/>
    </source>
</evidence>
<evidence type="ECO:0000313" key="2">
    <source>
        <dbReference type="Proteomes" id="UP000664144"/>
    </source>
</evidence>
<evidence type="ECO:0008006" key="3">
    <source>
        <dbReference type="Google" id="ProtNLM"/>
    </source>
</evidence>
<organism evidence="1 2">
    <name type="scientific">Hymenobacter telluris</name>
    <dbReference type="NCBI Taxonomy" id="2816474"/>
    <lineage>
        <taxon>Bacteria</taxon>
        <taxon>Pseudomonadati</taxon>
        <taxon>Bacteroidota</taxon>
        <taxon>Cytophagia</taxon>
        <taxon>Cytophagales</taxon>
        <taxon>Hymenobacteraceae</taxon>
        <taxon>Hymenobacter</taxon>
    </lineage>
</organism>
<keyword evidence="2" id="KW-1185">Reference proteome</keyword>
<comment type="caution">
    <text evidence="1">The sequence shown here is derived from an EMBL/GenBank/DDBJ whole genome shotgun (WGS) entry which is preliminary data.</text>
</comment>
<dbReference type="Proteomes" id="UP000664144">
    <property type="component" value="Unassembled WGS sequence"/>
</dbReference>
<reference evidence="1" key="1">
    <citation type="submission" date="2021-03" db="EMBL/GenBank/DDBJ databases">
        <authorList>
            <person name="Kim M.K."/>
        </authorList>
    </citation>
    <scope>NUCLEOTIDE SEQUENCE</scope>
    <source>
        <strain evidence="1">BT186</strain>
    </source>
</reference>
<gene>
    <name evidence="1" type="ORF">J0X19_22900</name>
</gene>
<dbReference type="EMBL" id="JAFLQZ010000024">
    <property type="protein sequence ID" value="MBO0360826.1"/>
    <property type="molecule type" value="Genomic_DNA"/>
</dbReference>